<comment type="caution">
    <text evidence="4">The sequence shown here is derived from an EMBL/GenBank/DDBJ whole genome shotgun (WGS) entry which is preliminary data.</text>
</comment>
<dbReference type="InterPro" id="IPR001647">
    <property type="entry name" value="HTH_TetR"/>
</dbReference>
<accession>A0ABS3AQ38</accession>
<gene>
    <name evidence="4" type="ORF">JYT35_01010</name>
</gene>
<organism evidence="4 5">
    <name type="scientific">Acidimicrobium ferrooxidans</name>
    <dbReference type="NCBI Taxonomy" id="53635"/>
    <lineage>
        <taxon>Bacteria</taxon>
        <taxon>Bacillati</taxon>
        <taxon>Actinomycetota</taxon>
        <taxon>Acidimicrobiia</taxon>
        <taxon>Acidimicrobiales</taxon>
        <taxon>Acidimicrobiaceae</taxon>
        <taxon>Acidimicrobium</taxon>
    </lineage>
</organism>
<proteinExistence type="predicted"/>
<keyword evidence="1 2" id="KW-0238">DNA-binding</keyword>
<dbReference type="InterPro" id="IPR050109">
    <property type="entry name" value="HTH-type_TetR-like_transc_reg"/>
</dbReference>
<dbReference type="Gene3D" id="1.10.357.10">
    <property type="entry name" value="Tetracycline Repressor, domain 2"/>
    <property type="match status" value="1"/>
</dbReference>
<dbReference type="InterPro" id="IPR009057">
    <property type="entry name" value="Homeodomain-like_sf"/>
</dbReference>
<name>A0ABS3AQ38_9ACTN</name>
<dbReference type="SUPFAM" id="SSF46689">
    <property type="entry name" value="Homeodomain-like"/>
    <property type="match status" value="1"/>
</dbReference>
<feature type="non-terminal residue" evidence="4">
    <location>
        <position position="132"/>
    </location>
</feature>
<evidence type="ECO:0000313" key="5">
    <source>
        <dbReference type="Proteomes" id="UP000724964"/>
    </source>
</evidence>
<dbReference type="PROSITE" id="PS50977">
    <property type="entry name" value="HTH_TETR_2"/>
    <property type="match status" value="1"/>
</dbReference>
<dbReference type="PANTHER" id="PTHR30055">
    <property type="entry name" value="HTH-TYPE TRANSCRIPTIONAL REGULATOR RUTR"/>
    <property type="match status" value="1"/>
</dbReference>
<dbReference type="InterPro" id="IPR036271">
    <property type="entry name" value="Tet_transcr_reg_TetR-rel_C_sf"/>
</dbReference>
<dbReference type="Proteomes" id="UP000724964">
    <property type="component" value="Unassembled WGS sequence"/>
</dbReference>
<evidence type="ECO:0000256" key="2">
    <source>
        <dbReference type="PROSITE-ProRule" id="PRU00335"/>
    </source>
</evidence>
<sequence>MVTVSSSATYHHGDLPNALRAAAVEVINDVGLGAFSLREVARRAGVSHAAPAHHFGDTKGLVTSLAIEGFETLTLLMLAAEAGIDSAEERLAAIGRVYVEFGVENPGHAAVMFRSDLIRDELPELRAAGLAA</sequence>
<dbReference type="EMBL" id="JAFIUH010000017">
    <property type="protein sequence ID" value="MBN4059678.1"/>
    <property type="molecule type" value="Genomic_DNA"/>
</dbReference>
<dbReference type="SUPFAM" id="SSF48498">
    <property type="entry name" value="Tetracyclin repressor-like, C-terminal domain"/>
    <property type="match status" value="1"/>
</dbReference>
<dbReference type="Pfam" id="PF00440">
    <property type="entry name" value="TetR_N"/>
    <property type="match status" value="1"/>
</dbReference>
<evidence type="ECO:0000313" key="4">
    <source>
        <dbReference type="EMBL" id="MBN4059678.1"/>
    </source>
</evidence>
<dbReference type="PANTHER" id="PTHR30055:SF220">
    <property type="entry name" value="TETR-FAMILY REGULATORY PROTEIN"/>
    <property type="match status" value="1"/>
</dbReference>
<reference evidence="4" key="1">
    <citation type="submission" date="2021-02" db="EMBL/GenBank/DDBJ databases">
        <title>Activity-based single-cell genomes from oceanic crustal fluid captures similar information to metagenomic and metatranscriptomic surveys with orders of magnitude less sampling.</title>
        <authorList>
            <person name="D'Angelo T.S."/>
            <person name="Orcutt B.N."/>
        </authorList>
    </citation>
    <scope>NUCLEOTIDE SEQUENCE [LARGE SCALE GENOMIC DNA]</scope>
    <source>
        <strain evidence="4">AH-315-J10</strain>
    </source>
</reference>
<feature type="DNA-binding region" description="H-T-H motif" evidence="2">
    <location>
        <begin position="36"/>
        <end position="55"/>
    </location>
</feature>
<evidence type="ECO:0000256" key="1">
    <source>
        <dbReference type="ARBA" id="ARBA00023125"/>
    </source>
</evidence>
<evidence type="ECO:0000259" key="3">
    <source>
        <dbReference type="PROSITE" id="PS50977"/>
    </source>
</evidence>
<protein>
    <submittedName>
        <fullName evidence="4">TetR family transcriptional regulator</fullName>
    </submittedName>
</protein>
<keyword evidence="5" id="KW-1185">Reference proteome</keyword>
<feature type="domain" description="HTH tetR-type" evidence="3">
    <location>
        <begin position="13"/>
        <end position="73"/>
    </location>
</feature>